<feature type="domain" description="C2" evidence="2">
    <location>
        <begin position="1"/>
        <end position="109"/>
    </location>
</feature>
<dbReference type="Gene3D" id="2.60.40.150">
    <property type="entry name" value="C2 domain"/>
    <property type="match status" value="1"/>
</dbReference>
<feature type="region of interest" description="Disordered" evidence="1">
    <location>
        <begin position="169"/>
        <end position="198"/>
    </location>
</feature>
<dbReference type="EMBL" id="JABFUD020000011">
    <property type="protein sequence ID" value="KAI5073650.1"/>
    <property type="molecule type" value="Genomic_DNA"/>
</dbReference>
<dbReference type="PANTHER" id="PTHR32246">
    <property type="entry name" value="INGRESSION PROTEIN FIC1"/>
    <property type="match status" value="1"/>
</dbReference>
<sequence>MGQQGLYLDLTILSASDLKRGWLSGDQTVAIAWINPSSKSSTEVASGGGLNAQWNEKLTLPLSDAIERHGKWLTIEIRSSGALGGGSLLGTANVPLAEVALDTQKEANSTQTYQLVLPSGKRFGSVSFLGKIVKPRATINSSAALPSAPPASLLNAYDAGPRANVLYPPPISYSSDETSGQKPSPVHSTYPPSVGVSPQNLTTGKFDDFYHRESSTYTSCGLASRPLQLYPSCRPQYYPPASCAPCAYVECATAPYPPQLSSAPYPPHPSMYQHSDPPVPYPPRFVYPPAPHYLETPYPPPAFYPYAAQSSPLYPPPYTPQHAPPSFVGPHPAF</sequence>
<comment type="caution">
    <text evidence="3">The sequence shown here is derived from an EMBL/GenBank/DDBJ whole genome shotgun (WGS) entry which is preliminary data.</text>
</comment>
<evidence type="ECO:0000313" key="3">
    <source>
        <dbReference type="EMBL" id="KAI5073650.1"/>
    </source>
</evidence>
<protein>
    <recommendedName>
        <fullName evidence="2">C2 domain-containing protein</fullName>
    </recommendedName>
</protein>
<dbReference type="InterPro" id="IPR035892">
    <property type="entry name" value="C2_domain_sf"/>
</dbReference>
<proteinExistence type="predicted"/>
<gene>
    <name evidence="3" type="ORF">GOP47_0011663</name>
</gene>
<dbReference type="PROSITE" id="PS50004">
    <property type="entry name" value="C2"/>
    <property type="match status" value="1"/>
</dbReference>
<dbReference type="Pfam" id="PF00168">
    <property type="entry name" value="C2"/>
    <property type="match status" value="1"/>
</dbReference>
<dbReference type="Proteomes" id="UP000886520">
    <property type="component" value="Chromosome 11"/>
</dbReference>
<dbReference type="SMART" id="SM00239">
    <property type="entry name" value="C2"/>
    <property type="match status" value="1"/>
</dbReference>
<evidence type="ECO:0000256" key="1">
    <source>
        <dbReference type="SAM" id="MobiDB-lite"/>
    </source>
</evidence>
<dbReference type="InterPro" id="IPR000008">
    <property type="entry name" value="C2_dom"/>
</dbReference>
<dbReference type="AlphaFoldDB" id="A0A9D4UT70"/>
<feature type="compositionally biased region" description="Polar residues" evidence="1">
    <location>
        <begin position="172"/>
        <end position="198"/>
    </location>
</feature>
<dbReference type="SUPFAM" id="SSF49562">
    <property type="entry name" value="C2 domain (Calcium/lipid-binding domain, CaLB)"/>
    <property type="match status" value="1"/>
</dbReference>
<reference evidence="3" key="1">
    <citation type="submission" date="2021-01" db="EMBL/GenBank/DDBJ databases">
        <title>Adiantum capillus-veneris genome.</title>
        <authorList>
            <person name="Fang Y."/>
            <person name="Liao Q."/>
        </authorList>
    </citation>
    <scope>NUCLEOTIDE SEQUENCE</scope>
    <source>
        <strain evidence="3">H3</strain>
        <tissue evidence="3">Leaf</tissue>
    </source>
</reference>
<keyword evidence="4" id="KW-1185">Reference proteome</keyword>
<evidence type="ECO:0000259" key="2">
    <source>
        <dbReference type="PROSITE" id="PS50004"/>
    </source>
</evidence>
<accession>A0A9D4UT70</accession>
<name>A0A9D4UT70_ADICA</name>
<organism evidence="3 4">
    <name type="scientific">Adiantum capillus-veneris</name>
    <name type="common">Maidenhair fern</name>
    <dbReference type="NCBI Taxonomy" id="13818"/>
    <lineage>
        <taxon>Eukaryota</taxon>
        <taxon>Viridiplantae</taxon>
        <taxon>Streptophyta</taxon>
        <taxon>Embryophyta</taxon>
        <taxon>Tracheophyta</taxon>
        <taxon>Polypodiopsida</taxon>
        <taxon>Polypodiidae</taxon>
        <taxon>Polypodiales</taxon>
        <taxon>Pteridineae</taxon>
        <taxon>Pteridaceae</taxon>
        <taxon>Vittarioideae</taxon>
        <taxon>Adiantum</taxon>
    </lineage>
</organism>
<evidence type="ECO:0000313" key="4">
    <source>
        <dbReference type="Proteomes" id="UP000886520"/>
    </source>
</evidence>
<dbReference type="PANTHER" id="PTHR32246:SF173">
    <property type="entry name" value="C2 DOMAIN-CONTAINING PROTEIN"/>
    <property type="match status" value="1"/>
</dbReference>
<dbReference type="OrthoDB" id="10437528at2759"/>